<name>A0ABW5NK34_9SPHI</name>
<keyword evidence="4" id="KW-1185">Reference proteome</keyword>
<reference evidence="4" key="1">
    <citation type="journal article" date="2019" name="Int. J. Syst. Evol. Microbiol.">
        <title>The Global Catalogue of Microorganisms (GCM) 10K type strain sequencing project: providing services to taxonomists for standard genome sequencing and annotation.</title>
        <authorList>
            <consortium name="The Broad Institute Genomics Platform"/>
            <consortium name="The Broad Institute Genome Sequencing Center for Infectious Disease"/>
            <person name="Wu L."/>
            <person name="Ma J."/>
        </authorList>
    </citation>
    <scope>NUCLEOTIDE SEQUENCE [LARGE SCALE GENOMIC DNA]</scope>
    <source>
        <strain evidence="4">KCTC 42248</strain>
    </source>
</reference>
<feature type="signal peptide" evidence="2">
    <location>
        <begin position="1"/>
        <end position="20"/>
    </location>
</feature>
<keyword evidence="2" id="KW-0732">Signal</keyword>
<organism evidence="3 4">
    <name type="scientific">Sphingobacterium corticis</name>
    <dbReference type="NCBI Taxonomy" id="1812823"/>
    <lineage>
        <taxon>Bacteria</taxon>
        <taxon>Pseudomonadati</taxon>
        <taxon>Bacteroidota</taxon>
        <taxon>Sphingobacteriia</taxon>
        <taxon>Sphingobacteriales</taxon>
        <taxon>Sphingobacteriaceae</taxon>
        <taxon>Sphingobacterium</taxon>
    </lineage>
</organism>
<dbReference type="SUPFAM" id="SSF49785">
    <property type="entry name" value="Galactose-binding domain-like"/>
    <property type="match status" value="1"/>
</dbReference>
<evidence type="ECO:0000256" key="2">
    <source>
        <dbReference type="SAM" id="SignalP"/>
    </source>
</evidence>
<gene>
    <name evidence="3" type="ORF">ACFSQ3_08460</name>
</gene>
<evidence type="ECO:0000313" key="4">
    <source>
        <dbReference type="Proteomes" id="UP001597393"/>
    </source>
</evidence>
<dbReference type="EMBL" id="JBHUMA010000006">
    <property type="protein sequence ID" value="MFD2598983.1"/>
    <property type="molecule type" value="Genomic_DNA"/>
</dbReference>
<evidence type="ECO:0000256" key="1">
    <source>
        <dbReference type="ARBA" id="ARBA00022801"/>
    </source>
</evidence>
<dbReference type="Gene3D" id="3.30.379.10">
    <property type="entry name" value="Chitobiase/beta-hexosaminidase domain 2-like"/>
    <property type="match status" value="1"/>
</dbReference>
<dbReference type="InterPro" id="IPR008979">
    <property type="entry name" value="Galactose-bd-like_sf"/>
</dbReference>
<dbReference type="SUPFAM" id="SSF55545">
    <property type="entry name" value="beta-N-acetylhexosaminidase-like domain"/>
    <property type="match status" value="1"/>
</dbReference>
<dbReference type="InterPro" id="IPR029018">
    <property type="entry name" value="Hex-like_dom2"/>
</dbReference>
<protein>
    <submittedName>
        <fullName evidence="3">DUF4838 domain-containing protein</fullName>
    </submittedName>
</protein>
<feature type="chain" id="PRO_5046440916" evidence="2">
    <location>
        <begin position="21"/>
        <end position="752"/>
    </location>
</feature>
<dbReference type="PANTHER" id="PTHR47406">
    <property type="entry name" value="COAGULATION FACTOR 5/8 TYPE, C-TERMINAL"/>
    <property type="match status" value="1"/>
</dbReference>
<dbReference type="Proteomes" id="UP001597393">
    <property type="component" value="Unassembled WGS sequence"/>
</dbReference>
<dbReference type="InterPro" id="IPR032287">
    <property type="entry name" value="DUF4838"/>
</dbReference>
<comment type="caution">
    <text evidence="3">The sequence shown here is derived from an EMBL/GenBank/DDBJ whole genome shotgun (WGS) entry which is preliminary data.</text>
</comment>
<sequence length="752" mass="84199">MWKNILFICLIVQAQFSCGAAQPVFELTKDGRATANIVVSESAPAIDHKSAAVLQDYVFRMSGTKLPIIRSQKEDQLNSILIGATAADFAGKSAQSTDGFTIRQDGNKLLIYGGGGKGTLYGVYSLLELLGCRKLDEGATYVPEQKTIRLPESINITEEPAFTYRESFYPAAMDNEYMDWHKLHRFEDLWGFWGHSYFKLVDPKVHFAAHPEYFALVNGKRQATQLCLSNPDVLKLAKATLKEAMADRPEAEYWSIAPMDGAGFCTCESCQKVDQEEGGPQGSLIRFVNKIAESFPDKKFTTLAYTYTANPPKKTKPAENVYIMLSSIDAQRQKDLEREPTAKAFRDQLAGWKEKTDRIFVWDYNTQFTNYIAPFPDDEHLASNISYFKKNGIGGVFSQGSGYTHGDLAELKSYLIAKSLWNSEIDVDAIRQDFLANYYGAAAQKVQSFLDAQHKAIKETNSVLDIYGTPVNSRKDFLKPELIDQYSSLLDEAEAAVESDEIRSARIRKLRLGLEYAVLQQAKLFGREKFGYLAYDPDKETIGVKPGWKARVERFVKACNEAGVTELAEAGIDPKTYGQEWQALLDQGFISGLSLDKPVVLANAFVPDYPAKREVTLTDGMAGGLDYSYNWLLFEQVDLVATIDLGKTQPVQEVQVNYLDDPRHYIFAPDQMIVEVSVDGKTFRKVGSAKPESGVDGEASALRRTQQIKIIDKKIEARFVRVTGVTPKQFPSWFSGNNRRKPLIAVNEITVR</sequence>
<dbReference type="Pfam" id="PF16126">
    <property type="entry name" value="DUF4838"/>
    <property type="match status" value="1"/>
</dbReference>
<keyword evidence="1" id="KW-0378">Hydrolase</keyword>
<accession>A0ABW5NK34</accession>
<proteinExistence type="predicted"/>
<dbReference type="RefSeq" id="WP_380869111.1">
    <property type="nucleotide sequence ID" value="NZ_JBHUMA010000006.1"/>
</dbReference>
<dbReference type="Gene3D" id="2.60.120.260">
    <property type="entry name" value="Galactose-binding domain-like"/>
    <property type="match status" value="1"/>
</dbReference>
<evidence type="ECO:0000313" key="3">
    <source>
        <dbReference type="EMBL" id="MFD2598983.1"/>
    </source>
</evidence>
<dbReference type="PANTHER" id="PTHR47406:SF2">
    <property type="entry name" value="ALPHA GLUCURONIDASE N-TERMINAL DOMAIN-CONTAINING PROTEIN"/>
    <property type="match status" value="1"/>
</dbReference>
<dbReference type="Gene3D" id="3.20.20.80">
    <property type="entry name" value="Glycosidases"/>
    <property type="match status" value="1"/>
</dbReference>